<dbReference type="Proteomes" id="UP000316443">
    <property type="component" value="Unassembled WGS sequence"/>
</dbReference>
<evidence type="ECO:0000313" key="1">
    <source>
        <dbReference type="EMBL" id="TRT54825.1"/>
    </source>
</evidence>
<dbReference type="GO" id="GO:0004519">
    <property type="term" value="F:endonuclease activity"/>
    <property type="evidence" value="ECO:0007669"/>
    <property type="project" value="UniProtKB-KW"/>
</dbReference>
<sequence length="46" mass="5481">YQEEEFSPTFPLVPKTKLYEFLATAKEDEVRAEKNLRAWCQQTCKN</sequence>
<keyword evidence="1" id="KW-0540">Nuclease</keyword>
<proteinExistence type="predicted"/>
<accession>A0A551Y1H8</accession>
<keyword evidence="1" id="KW-0378">Hydrolase</keyword>
<name>A0A551Y1H8_MICAE</name>
<keyword evidence="1" id="KW-0255">Endonuclease</keyword>
<comment type="caution">
    <text evidence="1">The sequence shown here is derived from an EMBL/GenBank/DDBJ whole genome shotgun (WGS) entry which is preliminary data.</text>
</comment>
<gene>
    <name evidence="1" type="ORF">EWV85_10540</name>
</gene>
<feature type="non-terminal residue" evidence="1">
    <location>
        <position position="1"/>
    </location>
</feature>
<reference evidence="1 2" key="1">
    <citation type="submission" date="2019-01" db="EMBL/GenBank/DDBJ databases">
        <title>Coherence of Microcystis species and biogeography revealed through population genomics.</title>
        <authorList>
            <person name="Perez-Carrascal O.M."/>
            <person name="Terrat Y."/>
            <person name="Giani A."/>
            <person name="Fortin N."/>
            <person name="Tromas N."/>
            <person name="Shapiro B.J."/>
        </authorList>
    </citation>
    <scope>NUCLEOTIDE SEQUENCE [LARGE SCALE GENOMIC DNA]</scope>
    <source>
        <strain evidence="1">Ma_QC_C_20070703_M131</strain>
    </source>
</reference>
<dbReference type="AlphaFoldDB" id="A0A551Y1H8"/>
<evidence type="ECO:0000313" key="2">
    <source>
        <dbReference type="Proteomes" id="UP000316443"/>
    </source>
</evidence>
<organism evidence="1 2">
    <name type="scientific">Microcystis aeruginosa Ma_QC_C_20070703_M131</name>
    <dbReference type="NCBI Taxonomy" id="2486263"/>
    <lineage>
        <taxon>Bacteria</taxon>
        <taxon>Bacillati</taxon>
        <taxon>Cyanobacteriota</taxon>
        <taxon>Cyanophyceae</taxon>
        <taxon>Oscillatoriophycideae</taxon>
        <taxon>Chroococcales</taxon>
        <taxon>Microcystaceae</taxon>
        <taxon>Microcystis</taxon>
    </lineage>
</organism>
<dbReference type="EMBL" id="SFCA01000106">
    <property type="protein sequence ID" value="TRT54825.1"/>
    <property type="molecule type" value="Genomic_DNA"/>
</dbReference>
<protein>
    <submittedName>
        <fullName evidence="1">Uma2 family endonuclease</fullName>
    </submittedName>
</protein>